<keyword evidence="6 13" id="KW-0808">Transferase</keyword>
<proteinExistence type="inferred from homology"/>
<dbReference type="InterPro" id="IPR036554">
    <property type="entry name" value="GHMP_kinase_C_sf"/>
</dbReference>
<dbReference type="EMBL" id="QOIN01000048">
    <property type="protein sequence ID" value="RCG19668.1"/>
    <property type="molecule type" value="Genomic_DNA"/>
</dbReference>
<dbReference type="UniPathway" id="UPA00050">
    <property type="reaction ID" value="UER00064"/>
</dbReference>
<organism evidence="17 18">
    <name type="scientific">Streptomyces diacarni</name>
    <dbReference type="NCBI Taxonomy" id="2800381"/>
    <lineage>
        <taxon>Bacteria</taxon>
        <taxon>Bacillati</taxon>
        <taxon>Actinomycetota</taxon>
        <taxon>Actinomycetes</taxon>
        <taxon>Kitasatosporales</taxon>
        <taxon>Streptomycetaceae</taxon>
        <taxon>Streptomyces</taxon>
    </lineage>
</organism>
<evidence type="ECO:0000313" key="17">
    <source>
        <dbReference type="EMBL" id="RCG19668.1"/>
    </source>
</evidence>
<dbReference type="SUPFAM" id="SSF54211">
    <property type="entry name" value="Ribosomal protein S5 domain 2-like"/>
    <property type="match status" value="1"/>
</dbReference>
<dbReference type="PIRSF" id="PIRSF000676">
    <property type="entry name" value="Homoser_kin"/>
    <property type="match status" value="1"/>
</dbReference>
<evidence type="ECO:0000259" key="16">
    <source>
        <dbReference type="Pfam" id="PF08544"/>
    </source>
</evidence>
<dbReference type="EC" id="2.7.1.39" evidence="3 13"/>
<dbReference type="PROSITE" id="PS00627">
    <property type="entry name" value="GHMP_KINASES_ATP"/>
    <property type="match status" value="1"/>
</dbReference>
<evidence type="ECO:0000256" key="8">
    <source>
        <dbReference type="ARBA" id="ARBA00022741"/>
    </source>
</evidence>
<dbReference type="Proteomes" id="UP000252914">
    <property type="component" value="Unassembled WGS sequence"/>
</dbReference>
<keyword evidence="5 13" id="KW-0028">Amino-acid biosynthesis</keyword>
<dbReference type="Gene3D" id="3.30.70.890">
    <property type="entry name" value="GHMP kinase, C-terminal domain"/>
    <property type="match status" value="1"/>
</dbReference>
<keyword evidence="7 13" id="KW-0791">Threonine biosynthesis</keyword>
<evidence type="ECO:0000256" key="12">
    <source>
        <dbReference type="ARBA" id="ARBA00049954"/>
    </source>
</evidence>
<feature type="binding site" evidence="13">
    <location>
        <begin position="95"/>
        <end position="105"/>
    </location>
    <ligand>
        <name>ATP</name>
        <dbReference type="ChEBI" id="CHEBI:30616"/>
    </ligand>
</feature>
<evidence type="ECO:0000256" key="2">
    <source>
        <dbReference type="ARBA" id="ARBA00007370"/>
    </source>
</evidence>
<gene>
    <name evidence="13" type="primary">thrB</name>
    <name evidence="17" type="ORF">DTL70_23350</name>
</gene>
<name>A0A367ENJ6_9ACTN</name>
<comment type="function">
    <text evidence="12 13">Catalyzes the ATP-dependent phosphorylation of L-homoserine to L-homoserine phosphate.</text>
</comment>
<comment type="subcellular location">
    <subcellularLocation>
        <location evidence="13">Cytoplasm</location>
    </subcellularLocation>
</comment>
<dbReference type="Gene3D" id="3.30.230.10">
    <property type="match status" value="1"/>
</dbReference>
<evidence type="ECO:0000259" key="15">
    <source>
        <dbReference type="Pfam" id="PF00288"/>
    </source>
</evidence>
<feature type="region of interest" description="Disordered" evidence="14">
    <location>
        <begin position="303"/>
        <end position="346"/>
    </location>
</feature>
<keyword evidence="8 13" id="KW-0547">Nucleotide-binding</keyword>
<evidence type="ECO:0000256" key="6">
    <source>
        <dbReference type="ARBA" id="ARBA00022679"/>
    </source>
</evidence>
<evidence type="ECO:0000256" key="7">
    <source>
        <dbReference type="ARBA" id="ARBA00022697"/>
    </source>
</evidence>
<keyword evidence="10 13" id="KW-0067">ATP-binding</keyword>
<dbReference type="NCBIfam" id="TIGR00191">
    <property type="entry name" value="thrB"/>
    <property type="match status" value="1"/>
</dbReference>
<comment type="pathway">
    <text evidence="1 13">Amino-acid biosynthesis; L-threonine biosynthesis; L-threonine from L-aspartate: step 4/5.</text>
</comment>
<dbReference type="InterPro" id="IPR000870">
    <property type="entry name" value="Homoserine_kinase"/>
</dbReference>
<evidence type="ECO:0000313" key="18">
    <source>
        <dbReference type="Proteomes" id="UP000252914"/>
    </source>
</evidence>
<feature type="domain" description="GHMP kinase C-terminal" evidence="16">
    <location>
        <begin position="207"/>
        <end position="281"/>
    </location>
</feature>
<dbReference type="PANTHER" id="PTHR20861:SF1">
    <property type="entry name" value="HOMOSERINE KINASE"/>
    <property type="match status" value="1"/>
</dbReference>
<dbReference type="Pfam" id="PF08544">
    <property type="entry name" value="GHMP_kinases_C"/>
    <property type="match status" value="1"/>
</dbReference>
<feature type="compositionally biased region" description="Gly residues" evidence="14">
    <location>
        <begin position="308"/>
        <end position="330"/>
    </location>
</feature>
<dbReference type="InterPro" id="IPR014721">
    <property type="entry name" value="Ribsml_uS5_D2-typ_fold_subgr"/>
</dbReference>
<evidence type="ECO:0000256" key="10">
    <source>
        <dbReference type="ARBA" id="ARBA00022840"/>
    </source>
</evidence>
<dbReference type="HAMAP" id="MF_00384">
    <property type="entry name" value="Homoser_kinase"/>
    <property type="match status" value="1"/>
</dbReference>
<dbReference type="GO" id="GO:0009088">
    <property type="term" value="P:threonine biosynthetic process"/>
    <property type="evidence" value="ECO:0007669"/>
    <property type="project" value="UniProtKB-UniRule"/>
</dbReference>
<evidence type="ECO:0000256" key="5">
    <source>
        <dbReference type="ARBA" id="ARBA00022605"/>
    </source>
</evidence>
<evidence type="ECO:0000256" key="9">
    <source>
        <dbReference type="ARBA" id="ARBA00022777"/>
    </source>
</evidence>
<accession>A0A367ENJ6</accession>
<dbReference type="InterPro" id="IPR020568">
    <property type="entry name" value="Ribosomal_Su5_D2-typ_SF"/>
</dbReference>
<feature type="domain" description="GHMP kinase N-terminal" evidence="15">
    <location>
        <begin position="70"/>
        <end position="151"/>
    </location>
</feature>
<dbReference type="PANTHER" id="PTHR20861">
    <property type="entry name" value="HOMOSERINE/4-DIPHOSPHOCYTIDYL-2-C-METHYL-D-ERYTHRITOL KINASE"/>
    <property type="match status" value="1"/>
</dbReference>
<keyword evidence="13" id="KW-0963">Cytoplasm</keyword>
<comment type="similarity">
    <text evidence="2 13">Belongs to the GHMP kinase family. Homoserine kinase subfamily.</text>
</comment>
<dbReference type="SUPFAM" id="SSF55060">
    <property type="entry name" value="GHMP Kinase, C-terminal domain"/>
    <property type="match status" value="1"/>
</dbReference>
<dbReference type="GO" id="GO:0005737">
    <property type="term" value="C:cytoplasm"/>
    <property type="evidence" value="ECO:0007669"/>
    <property type="project" value="UniProtKB-SubCell"/>
</dbReference>
<dbReference type="InterPro" id="IPR006203">
    <property type="entry name" value="GHMP_knse_ATP-bd_CS"/>
</dbReference>
<sequence length="346" mass="34700">MAGPAFRAAAVRVRVPATSANLGPGFDTLGLALGLYDDVVVRVADAGVHIDIAGEGAETLPRDENHLLVRSLRTAFDLLGGQPRGLEIVCANRIPHGRGLGSSSAAICAGVMAARAVTTGGEARLDDTALLELATEIEGHPDNVAACLLGGFTLAWTDGGAARAVRMEPAASLVPVVFVPAKPLLTQTARGLLPRTVPHVDAAFNAGRAALLVEAMTRRPELLLAATEDRLHQEYRAPAMTESADLVGRLRAEGVPAVISGAGPTVLALAADEGEADKVSRLAGEGWTANRLALDAAGASVLPLSAGPAGGSPGSESGSGSGAAVGGGSLTPGAGRAPGRSGDGPR</sequence>
<dbReference type="InterPro" id="IPR013750">
    <property type="entry name" value="GHMP_kinase_C_dom"/>
</dbReference>
<dbReference type="GO" id="GO:0005524">
    <property type="term" value="F:ATP binding"/>
    <property type="evidence" value="ECO:0007669"/>
    <property type="project" value="UniProtKB-UniRule"/>
</dbReference>
<reference evidence="17 18" key="1">
    <citation type="submission" date="2018-06" db="EMBL/GenBank/DDBJ databases">
        <title>Streptomyces reniochalinae sp. nov. and Streptomyces diacarnus sp. nov. from marine sponges.</title>
        <authorList>
            <person name="Li L."/>
        </authorList>
    </citation>
    <scope>NUCLEOTIDE SEQUENCE [LARGE SCALE GENOMIC DNA]</scope>
    <source>
        <strain evidence="17 18">LHW51701</strain>
    </source>
</reference>
<comment type="catalytic activity">
    <reaction evidence="11 13">
        <text>L-homoserine + ATP = O-phospho-L-homoserine + ADP + H(+)</text>
        <dbReference type="Rhea" id="RHEA:13985"/>
        <dbReference type="ChEBI" id="CHEBI:15378"/>
        <dbReference type="ChEBI" id="CHEBI:30616"/>
        <dbReference type="ChEBI" id="CHEBI:57476"/>
        <dbReference type="ChEBI" id="CHEBI:57590"/>
        <dbReference type="ChEBI" id="CHEBI:456216"/>
        <dbReference type="EC" id="2.7.1.39"/>
    </reaction>
</comment>
<keyword evidence="18" id="KW-1185">Reference proteome</keyword>
<evidence type="ECO:0000256" key="14">
    <source>
        <dbReference type="SAM" id="MobiDB-lite"/>
    </source>
</evidence>
<keyword evidence="9 13" id="KW-0418">Kinase</keyword>
<dbReference type="AlphaFoldDB" id="A0A367ENJ6"/>
<dbReference type="InterPro" id="IPR006204">
    <property type="entry name" value="GHMP_kinase_N_dom"/>
</dbReference>
<evidence type="ECO:0000256" key="4">
    <source>
        <dbReference type="ARBA" id="ARBA00017858"/>
    </source>
</evidence>
<evidence type="ECO:0000256" key="3">
    <source>
        <dbReference type="ARBA" id="ARBA00012078"/>
    </source>
</evidence>
<comment type="caution">
    <text evidence="17">The sequence shown here is derived from an EMBL/GenBank/DDBJ whole genome shotgun (WGS) entry which is preliminary data.</text>
</comment>
<dbReference type="RefSeq" id="WP_114023927.1">
    <property type="nucleotide sequence ID" value="NZ_JBEYTF010000018.1"/>
</dbReference>
<dbReference type="Pfam" id="PF00288">
    <property type="entry name" value="GHMP_kinases_N"/>
    <property type="match status" value="1"/>
</dbReference>
<evidence type="ECO:0000256" key="11">
    <source>
        <dbReference type="ARBA" id="ARBA00049375"/>
    </source>
</evidence>
<protein>
    <recommendedName>
        <fullName evidence="4 13">Homoserine kinase</fullName>
        <shortName evidence="13">HK</shortName>
        <shortName evidence="13">HSK</shortName>
        <ecNumber evidence="3 13">2.7.1.39</ecNumber>
    </recommendedName>
</protein>
<evidence type="ECO:0000256" key="1">
    <source>
        <dbReference type="ARBA" id="ARBA00005015"/>
    </source>
</evidence>
<dbReference type="PRINTS" id="PR00958">
    <property type="entry name" value="HOMSERKINASE"/>
</dbReference>
<dbReference type="GO" id="GO:0004413">
    <property type="term" value="F:homoserine kinase activity"/>
    <property type="evidence" value="ECO:0007669"/>
    <property type="project" value="UniProtKB-UniRule"/>
</dbReference>
<evidence type="ECO:0000256" key="13">
    <source>
        <dbReference type="HAMAP-Rule" id="MF_00384"/>
    </source>
</evidence>